<keyword evidence="3" id="KW-0342">GTP-binding</keyword>
<proteinExistence type="predicted"/>
<keyword evidence="1" id="KW-0547">Nucleotide-binding</keyword>
<sequence>MITSLFYSNYGHIIYVAALCPAEFNIGEDIRVAILSVPEGDDKLEKYPLMFTTSESIVINKYDMIKYFDFDDVRLENTAKEMNPNIRVFRVSSTKETGIDELVEWLEGNINEKIQNLVTQLEH</sequence>
<dbReference type="Proteomes" id="UP000295325">
    <property type="component" value="Unassembled WGS sequence"/>
</dbReference>
<dbReference type="PANTHER" id="PTHR30134:SF2">
    <property type="entry name" value="HYDROGENASE MATURATION FACTOR HYPB"/>
    <property type="match status" value="1"/>
</dbReference>
<dbReference type="GO" id="GO:0003924">
    <property type="term" value="F:GTPase activity"/>
    <property type="evidence" value="ECO:0007669"/>
    <property type="project" value="InterPro"/>
</dbReference>
<evidence type="ECO:0000313" key="4">
    <source>
        <dbReference type="EMBL" id="TDT61871.1"/>
    </source>
</evidence>
<name>A0A4R7KR77_9CLOT</name>
<dbReference type="Gene3D" id="3.40.50.300">
    <property type="entry name" value="P-loop containing nucleotide triphosphate hydrolases"/>
    <property type="match status" value="1"/>
</dbReference>
<protein>
    <submittedName>
        <fullName evidence="4">Hydrogenase accessory protein HypB</fullName>
    </submittedName>
</protein>
<dbReference type="GO" id="GO:0005525">
    <property type="term" value="F:GTP binding"/>
    <property type="evidence" value="ECO:0007669"/>
    <property type="project" value="UniProtKB-KW"/>
</dbReference>
<evidence type="ECO:0000256" key="1">
    <source>
        <dbReference type="ARBA" id="ARBA00022741"/>
    </source>
</evidence>
<dbReference type="AlphaFoldDB" id="A0A4R7KR77"/>
<keyword evidence="5" id="KW-1185">Reference proteome</keyword>
<dbReference type="SUPFAM" id="SSF52540">
    <property type="entry name" value="P-loop containing nucleoside triphosphate hydrolases"/>
    <property type="match status" value="1"/>
</dbReference>
<dbReference type="InterPro" id="IPR027417">
    <property type="entry name" value="P-loop_NTPase"/>
</dbReference>
<keyword evidence="2" id="KW-0378">Hydrolase</keyword>
<evidence type="ECO:0000256" key="2">
    <source>
        <dbReference type="ARBA" id="ARBA00022801"/>
    </source>
</evidence>
<organism evidence="4 5">
    <name type="scientific">Fonticella tunisiensis</name>
    <dbReference type="NCBI Taxonomy" id="1096341"/>
    <lineage>
        <taxon>Bacteria</taxon>
        <taxon>Bacillati</taxon>
        <taxon>Bacillota</taxon>
        <taxon>Clostridia</taxon>
        <taxon>Eubacteriales</taxon>
        <taxon>Clostridiaceae</taxon>
        <taxon>Fonticella</taxon>
    </lineage>
</organism>
<dbReference type="OrthoDB" id="9802035at2"/>
<dbReference type="InterPro" id="IPR004392">
    <property type="entry name" value="Hyd_mat_HypB"/>
</dbReference>
<dbReference type="GO" id="GO:0051604">
    <property type="term" value="P:protein maturation"/>
    <property type="evidence" value="ECO:0007669"/>
    <property type="project" value="InterPro"/>
</dbReference>
<dbReference type="GO" id="GO:0016151">
    <property type="term" value="F:nickel cation binding"/>
    <property type="evidence" value="ECO:0007669"/>
    <property type="project" value="InterPro"/>
</dbReference>
<dbReference type="PANTHER" id="PTHR30134">
    <property type="entry name" value="HYDROGENASE PROTEIN ASSEMBLY PROTEIN, NICKEL CHAPERONE"/>
    <property type="match status" value="1"/>
</dbReference>
<comment type="caution">
    <text evidence="4">The sequence shown here is derived from an EMBL/GenBank/DDBJ whole genome shotgun (WGS) entry which is preliminary data.</text>
</comment>
<evidence type="ECO:0000256" key="3">
    <source>
        <dbReference type="ARBA" id="ARBA00023134"/>
    </source>
</evidence>
<dbReference type="EMBL" id="SOAZ01000005">
    <property type="protein sequence ID" value="TDT61871.1"/>
    <property type="molecule type" value="Genomic_DNA"/>
</dbReference>
<gene>
    <name evidence="4" type="ORF">EDD71_10549</name>
</gene>
<dbReference type="RefSeq" id="WP_133627506.1">
    <property type="nucleotide sequence ID" value="NZ_SOAZ01000005.1"/>
</dbReference>
<dbReference type="GO" id="GO:0008270">
    <property type="term" value="F:zinc ion binding"/>
    <property type="evidence" value="ECO:0007669"/>
    <property type="project" value="TreeGrafter"/>
</dbReference>
<accession>A0A4R7KR77</accession>
<reference evidence="4 5" key="1">
    <citation type="submission" date="2019-03" db="EMBL/GenBank/DDBJ databases">
        <title>Genomic Encyclopedia of Type Strains, Phase IV (KMG-IV): sequencing the most valuable type-strain genomes for metagenomic binning, comparative biology and taxonomic classification.</title>
        <authorList>
            <person name="Goeker M."/>
        </authorList>
    </citation>
    <scope>NUCLEOTIDE SEQUENCE [LARGE SCALE GENOMIC DNA]</scope>
    <source>
        <strain evidence="4 5">DSM 24455</strain>
    </source>
</reference>
<evidence type="ECO:0000313" key="5">
    <source>
        <dbReference type="Proteomes" id="UP000295325"/>
    </source>
</evidence>